<evidence type="ECO:0000313" key="5">
    <source>
        <dbReference type="Proteomes" id="UP000525298"/>
    </source>
</evidence>
<dbReference type="InterPro" id="IPR011990">
    <property type="entry name" value="TPR-like_helical_dom_sf"/>
</dbReference>
<keyword evidence="1" id="KW-0802">TPR repeat</keyword>
<dbReference type="InterPro" id="IPR019734">
    <property type="entry name" value="TPR_rpt"/>
</dbReference>
<evidence type="ECO:0000256" key="1">
    <source>
        <dbReference type="PROSITE-ProRule" id="PRU00339"/>
    </source>
</evidence>
<dbReference type="SUPFAM" id="SSF48452">
    <property type="entry name" value="TPR-like"/>
    <property type="match status" value="1"/>
</dbReference>
<reference evidence="4 5" key="1">
    <citation type="submission" date="2020-07" db="EMBL/GenBank/DDBJ databases">
        <title>Genomic Encyclopedia of Type Strains, Phase IV (KMG-IV): sequencing the most valuable type-strain genomes for metagenomic binning, comparative biology and taxonomic classification.</title>
        <authorList>
            <person name="Goeker M."/>
        </authorList>
    </citation>
    <scope>NUCLEOTIDE SEQUENCE [LARGE SCALE GENOMIC DNA]</scope>
    <source>
        <strain evidence="4 5">DSM 17721</strain>
    </source>
</reference>
<feature type="compositionally biased region" description="Basic and acidic residues" evidence="2">
    <location>
        <begin position="45"/>
        <end position="55"/>
    </location>
</feature>
<organism evidence="4 5">
    <name type="scientific">Desulfosalsimonas propionicica</name>
    <dbReference type="NCBI Taxonomy" id="332175"/>
    <lineage>
        <taxon>Bacteria</taxon>
        <taxon>Pseudomonadati</taxon>
        <taxon>Thermodesulfobacteriota</taxon>
        <taxon>Desulfobacteria</taxon>
        <taxon>Desulfobacterales</taxon>
        <taxon>Desulfosalsimonadaceae</taxon>
        <taxon>Desulfosalsimonas</taxon>
    </lineage>
</organism>
<dbReference type="PROSITE" id="PS50005">
    <property type="entry name" value="TPR"/>
    <property type="match status" value="1"/>
</dbReference>
<keyword evidence="5" id="KW-1185">Reference proteome</keyword>
<name>A0A7W0C9C1_9BACT</name>
<keyword evidence="3" id="KW-0732">Signal</keyword>
<evidence type="ECO:0000256" key="3">
    <source>
        <dbReference type="SAM" id="SignalP"/>
    </source>
</evidence>
<protein>
    <submittedName>
        <fullName evidence="4">Tetratricopeptide (TPR) repeat protein</fullName>
    </submittedName>
</protein>
<dbReference type="AlphaFoldDB" id="A0A7W0C9C1"/>
<accession>A0A7W0C9C1</accession>
<dbReference type="PROSITE" id="PS51257">
    <property type="entry name" value="PROKAR_LIPOPROTEIN"/>
    <property type="match status" value="1"/>
</dbReference>
<proteinExistence type="predicted"/>
<dbReference type="Proteomes" id="UP000525298">
    <property type="component" value="Unassembled WGS sequence"/>
</dbReference>
<dbReference type="RefSeq" id="WP_181551192.1">
    <property type="nucleotide sequence ID" value="NZ_JACDUS010000004.1"/>
</dbReference>
<dbReference type="Gene3D" id="1.25.40.10">
    <property type="entry name" value="Tetratricopeptide repeat domain"/>
    <property type="match status" value="1"/>
</dbReference>
<evidence type="ECO:0000313" key="4">
    <source>
        <dbReference type="EMBL" id="MBA2881542.1"/>
    </source>
</evidence>
<feature type="region of interest" description="Disordered" evidence="2">
    <location>
        <begin position="35"/>
        <end position="70"/>
    </location>
</feature>
<comment type="caution">
    <text evidence="4">The sequence shown here is derived from an EMBL/GenBank/DDBJ whole genome shotgun (WGS) entry which is preliminary data.</text>
</comment>
<feature type="repeat" description="TPR" evidence="1">
    <location>
        <begin position="164"/>
        <end position="197"/>
    </location>
</feature>
<dbReference type="EMBL" id="JACDUS010000004">
    <property type="protein sequence ID" value="MBA2881542.1"/>
    <property type="molecule type" value="Genomic_DNA"/>
</dbReference>
<evidence type="ECO:0000256" key="2">
    <source>
        <dbReference type="SAM" id="MobiDB-lite"/>
    </source>
</evidence>
<feature type="signal peptide" evidence="3">
    <location>
        <begin position="1"/>
        <end position="24"/>
    </location>
</feature>
<gene>
    <name evidence="4" type="ORF">HNR65_001869</name>
</gene>
<feature type="chain" id="PRO_5031314434" evidence="3">
    <location>
        <begin position="25"/>
        <end position="226"/>
    </location>
</feature>
<sequence length="226" mass="24856">MKIKKFLFHVLLTGLLFFSGCSYIPVQWPDFPAGTDQKEAPVSANEKDGLSRDSSGKTTSRQNEDAEQKNRIERGLAQGNVLAALDGVGENVRQGGCGQHVSSVYVRAVNQAIREAKSRLEQGRAAEAGPLFRAAQKHYPQDPALASKIRLTPAELDAGIAQCAQQLMEEGISAYRQERLEDAIEIWEKILVFDPMHRAGRSAIETAERQLANLKKIGTGPEQESR</sequence>